<feature type="compositionally biased region" description="Polar residues" evidence="1">
    <location>
        <begin position="63"/>
        <end position="72"/>
    </location>
</feature>
<feature type="region of interest" description="Disordered" evidence="1">
    <location>
        <begin position="227"/>
        <end position="256"/>
    </location>
</feature>
<sequence length="281" mass="31128">MAARLPASELDCGAGSTKWCSRNTETQFPSRLKQENPESPQIIKLEEDLLQITVGVKAEENSLLQEIPQSPQTKEEPEEVRIKHEEEPLPLCLKTEESSPGEEEISQESEGDTEHSSNHNDEDEDFHLQPVSSETDDDGDDHHRFAYSPASMTLHYTEGPCDRSSAAAQTAAPTEAPTALRLKVQFAYSPASMTLHYTEGPCDRSSAAAQTAAPTEAPTALRLKVQSQSIHQQHQHQRRKKHTARISDLHSPRPGQRCVPFASGRLSVLILRVYSAMESGR</sequence>
<feature type="region of interest" description="Disordered" evidence="1">
    <location>
        <begin position="63"/>
        <end position="145"/>
    </location>
</feature>
<feature type="compositionally biased region" description="Low complexity" evidence="1">
    <location>
        <begin position="166"/>
        <end position="175"/>
    </location>
</feature>
<evidence type="ECO:0000313" key="2">
    <source>
        <dbReference type="EMBL" id="CAL1611553.1"/>
    </source>
</evidence>
<feature type="compositionally biased region" description="Acidic residues" evidence="1">
    <location>
        <begin position="99"/>
        <end position="111"/>
    </location>
</feature>
<feature type="compositionally biased region" description="Basic residues" evidence="1">
    <location>
        <begin position="233"/>
        <end position="244"/>
    </location>
</feature>
<feature type="compositionally biased region" description="Basic and acidic residues" evidence="1">
    <location>
        <begin position="73"/>
        <end position="87"/>
    </location>
</feature>
<dbReference type="AlphaFoldDB" id="A0AAV2MDV0"/>
<accession>A0AAV2MDV0</accession>
<dbReference type="EMBL" id="OZ035829">
    <property type="protein sequence ID" value="CAL1611553.1"/>
    <property type="molecule type" value="Genomic_DNA"/>
</dbReference>
<evidence type="ECO:0000256" key="1">
    <source>
        <dbReference type="SAM" id="MobiDB-lite"/>
    </source>
</evidence>
<protein>
    <submittedName>
        <fullName evidence="2">Uncharacterized protein</fullName>
    </submittedName>
</protein>
<organism evidence="2 3">
    <name type="scientific">Knipowitschia caucasica</name>
    <name type="common">Caucasian dwarf goby</name>
    <name type="synonym">Pomatoschistus caucasicus</name>
    <dbReference type="NCBI Taxonomy" id="637954"/>
    <lineage>
        <taxon>Eukaryota</taxon>
        <taxon>Metazoa</taxon>
        <taxon>Chordata</taxon>
        <taxon>Craniata</taxon>
        <taxon>Vertebrata</taxon>
        <taxon>Euteleostomi</taxon>
        <taxon>Actinopterygii</taxon>
        <taxon>Neopterygii</taxon>
        <taxon>Teleostei</taxon>
        <taxon>Neoteleostei</taxon>
        <taxon>Acanthomorphata</taxon>
        <taxon>Gobiaria</taxon>
        <taxon>Gobiiformes</taxon>
        <taxon>Gobioidei</taxon>
        <taxon>Gobiidae</taxon>
        <taxon>Gobiinae</taxon>
        <taxon>Knipowitschia</taxon>
    </lineage>
</organism>
<gene>
    <name evidence="2" type="ORF">KC01_LOCUS37953</name>
</gene>
<dbReference type="Proteomes" id="UP001497482">
    <property type="component" value="Chromosome 7"/>
</dbReference>
<keyword evidence="3" id="KW-1185">Reference proteome</keyword>
<proteinExistence type="predicted"/>
<reference evidence="2 3" key="1">
    <citation type="submission" date="2024-04" db="EMBL/GenBank/DDBJ databases">
        <authorList>
            <person name="Waldvogel A.-M."/>
            <person name="Schoenle A."/>
        </authorList>
    </citation>
    <scope>NUCLEOTIDE SEQUENCE [LARGE SCALE GENOMIC DNA]</scope>
</reference>
<feature type="region of interest" description="Disordered" evidence="1">
    <location>
        <begin position="156"/>
        <end position="175"/>
    </location>
</feature>
<evidence type="ECO:0000313" key="3">
    <source>
        <dbReference type="Proteomes" id="UP001497482"/>
    </source>
</evidence>
<name>A0AAV2MDV0_KNICA</name>